<dbReference type="Gene3D" id="2.60.40.10">
    <property type="entry name" value="Immunoglobulins"/>
    <property type="match status" value="1"/>
</dbReference>
<dbReference type="Pfam" id="PF07686">
    <property type="entry name" value="V-set"/>
    <property type="match status" value="1"/>
</dbReference>
<dbReference type="OrthoDB" id="6431884at2759"/>
<protein>
    <recommendedName>
        <fullName evidence="1">Ig-like domain-containing protein</fullName>
    </recommendedName>
</protein>
<dbReference type="EMBL" id="WJQU01000003">
    <property type="protein sequence ID" value="KAJ6637894.1"/>
    <property type="molecule type" value="Genomic_DNA"/>
</dbReference>
<dbReference type="InterPro" id="IPR036179">
    <property type="entry name" value="Ig-like_dom_sf"/>
</dbReference>
<evidence type="ECO:0000313" key="3">
    <source>
        <dbReference type="Proteomes" id="UP001151699"/>
    </source>
</evidence>
<keyword evidence="3" id="KW-1185">Reference proteome</keyword>
<dbReference type="InterPro" id="IPR013783">
    <property type="entry name" value="Ig-like_fold"/>
</dbReference>
<accession>A0A9Q0MV62</accession>
<evidence type="ECO:0000313" key="2">
    <source>
        <dbReference type="EMBL" id="KAJ6637894.1"/>
    </source>
</evidence>
<dbReference type="Proteomes" id="UP001151699">
    <property type="component" value="Chromosome X"/>
</dbReference>
<gene>
    <name evidence="2" type="ORF">Bhyg_10625</name>
</gene>
<dbReference type="InterPro" id="IPR013106">
    <property type="entry name" value="Ig_V-set"/>
</dbReference>
<dbReference type="PROSITE" id="PS50835">
    <property type="entry name" value="IG_LIKE"/>
    <property type="match status" value="1"/>
</dbReference>
<comment type="caution">
    <text evidence="2">The sequence shown here is derived from an EMBL/GenBank/DDBJ whole genome shotgun (WGS) entry which is preliminary data.</text>
</comment>
<dbReference type="InterPro" id="IPR007110">
    <property type="entry name" value="Ig-like_dom"/>
</dbReference>
<sequence>MVPVTSVHGVLARQVMLPCDITPLERDDAVYIVLWFREGDGEPLYSFDVRGRQFGQAKLWSSPTVFDNRAFFSTAYHPAQLKVDNIKISDEGMYRCRVDFRNSPTRNLKINLTIIVPPERPIIYETNRREKAKNVEAYNEGSDVVLICEVAGVSM</sequence>
<proteinExistence type="predicted"/>
<dbReference type="PANTHER" id="PTHR23278">
    <property type="entry name" value="SIDESTEP PROTEIN"/>
    <property type="match status" value="1"/>
</dbReference>
<dbReference type="PANTHER" id="PTHR23278:SF28">
    <property type="entry name" value="SIDESTEP IV, ISOFORM C"/>
    <property type="match status" value="1"/>
</dbReference>
<name>A0A9Q0MV62_9DIPT</name>
<reference evidence="2" key="1">
    <citation type="submission" date="2022-07" db="EMBL/GenBank/DDBJ databases">
        <authorList>
            <person name="Trinca V."/>
            <person name="Uliana J.V.C."/>
            <person name="Torres T.T."/>
            <person name="Ward R.J."/>
            <person name="Monesi N."/>
        </authorList>
    </citation>
    <scope>NUCLEOTIDE SEQUENCE</scope>
    <source>
        <strain evidence="2">HSMRA1968</strain>
        <tissue evidence="2">Whole embryos</tissue>
    </source>
</reference>
<dbReference type="AlphaFoldDB" id="A0A9Q0MV62"/>
<feature type="domain" description="Ig-like" evidence="1">
    <location>
        <begin position="1"/>
        <end position="113"/>
    </location>
</feature>
<dbReference type="SUPFAM" id="SSF48726">
    <property type="entry name" value="Immunoglobulin"/>
    <property type="match status" value="1"/>
</dbReference>
<evidence type="ECO:0000259" key="1">
    <source>
        <dbReference type="PROSITE" id="PS50835"/>
    </source>
</evidence>
<organism evidence="2 3">
    <name type="scientific">Pseudolycoriella hygida</name>
    <dbReference type="NCBI Taxonomy" id="35572"/>
    <lineage>
        <taxon>Eukaryota</taxon>
        <taxon>Metazoa</taxon>
        <taxon>Ecdysozoa</taxon>
        <taxon>Arthropoda</taxon>
        <taxon>Hexapoda</taxon>
        <taxon>Insecta</taxon>
        <taxon>Pterygota</taxon>
        <taxon>Neoptera</taxon>
        <taxon>Endopterygota</taxon>
        <taxon>Diptera</taxon>
        <taxon>Nematocera</taxon>
        <taxon>Sciaroidea</taxon>
        <taxon>Sciaridae</taxon>
        <taxon>Pseudolycoriella</taxon>
    </lineage>
</organism>